<evidence type="ECO:0008006" key="5">
    <source>
        <dbReference type="Google" id="ProtNLM"/>
    </source>
</evidence>
<organism evidence="3 4">
    <name type="scientific">Candidatus Falkowbacteria bacterium RIFOXYD2_FULL_34_120</name>
    <dbReference type="NCBI Taxonomy" id="1798007"/>
    <lineage>
        <taxon>Bacteria</taxon>
        <taxon>Candidatus Falkowiibacteriota</taxon>
    </lineage>
</organism>
<accession>A0A1F5TMI2</accession>
<feature type="coiled-coil region" evidence="1">
    <location>
        <begin position="41"/>
        <end position="75"/>
    </location>
</feature>
<proteinExistence type="predicted"/>
<evidence type="ECO:0000256" key="2">
    <source>
        <dbReference type="SAM" id="Phobius"/>
    </source>
</evidence>
<keyword evidence="2" id="KW-1133">Transmembrane helix</keyword>
<dbReference type="Proteomes" id="UP000177579">
    <property type="component" value="Unassembled WGS sequence"/>
</dbReference>
<sequence>MYKNKDKKKNSRVWGQLLLTVVGFMILLIIVLPLFKNINKQYKVNQEIKDLQNEIIALEKNNQDLLKLINFLESDQFITEQARLKLNYKKEGEDVVVIKDKEDTANKMKIFESGKRPEENLNNPERWLRFFIKPNS</sequence>
<keyword evidence="1" id="KW-0175">Coiled coil</keyword>
<dbReference type="InterPro" id="IPR007060">
    <property type="entry name" value="FtsL/DivIC"/>
</dbReference>
<gene>
    <name evidence="3" type="ORF">A2531_07385</name>
</gene>
<evidence type="ECO:0000256" key="1">
    <source>
        <dbReference type="SAM" id="Coils"/>
    </source>
</evidence>
<keyword evidence="2" id="KW-0812">Transmembrane</keyword>
<evidence type="ECO:0000313" key="3">
    <source>
        <dbReference type="EMBL" id="OGF40019.1"/>
    </source>
</evidence>
<dbReference type="EMBL" id="MFGO01000038">
    <property type="protein sequence ID" value="OGF40019.1"/>
    <property type="molecule type" value="Genomic_DNA"/>
</dbReference>
<feature type="transmembrane region" description="Helical" evidence="2">
    <location>
        <begin position="12"/>
        <end position="35"/>
    </location>
</feature>
<reference evidence="3 4" key="1">
    <citation type="journal article" date="2016" name="Nat. Commun.">
        <title>Thousands of microbial genomes shed light on interconnected biogeochemical processes in an aquifer system.</title>
        <authorList>
            <person name="Anantharaman K."/>
            <person name="Brown C.T."/>
            <person name="Hug L.A."/>
            <person name="Sharon I."/>
            <person name="Castelle C.J."/>
            <person name="Probst A.J."/>
            <person name="Thomas B.C."/>
            <person name="Singh A."/>
            <person name="Wilkins M.J."/>
            <person name="Karaoz U."/>
            <person name="Brodie E.L."/>
            <person name="Williams K.H."/>
            <person name="Hubbard S.S."/>
            <person name="Banfield J.F."/>
        </authorList>
    </citation>
    <scope>NUCLEOTIDE SEQUENCE [LARGE SCALE GENOMIC DNA]</scope>
</reference>
<evidence type="ECO:0000313" key="4">
    <source>
        <dbReference type="Proteomes" id="UP000177579"/>
    </source>
</evidence>
<protein>
    <recommendedName>
        <fullName evidence="5">Cell division protein FtsL</fullName>
    </recommendedName>
</protein>
<keyword evidence="2" id="KW-0472">Membrane</keyword>
<name>A0A1F5TMI2_9BACT</name>
<dbReference type="AlphaFoldDB" id="A0A1F5TMI2"/>
<comment type="caution">
    <text evidence="3">The sequence shown here is derived from an EMBL/GenBank/DDBJ whole genome shotgun (WGS) entry which is preliminary data.</text>
</comment>
<dbReference type="Pfam" id="PF04977">
    <property type="entry name" value="DivIC"/>
    <property type="match status" value="1"/>
</dbReference>